<comment type="similarity">
    <text evidence="2">Belongs to the sodium:solute symporter (SSF) (TC 2.A.21) family.</text>
</comment>
<evidence type="ECO:0000256" key="3">
    <source>
        <dbReference type="ARBA" id="ARBA00022448"/>
    </source>
</evidence>
<keyword evidence="9" id="KW-0406">Ion transport</keyword>
<keyword evidence="7 12" id="KW-1133">Transmembrane helix</keyword>
<dbReference type="EMBL" id="BARU01029362">
    <property type="protein sequence ID" value="GAH66017.1"/>
    <property type="molecule type" value="Genomic_DNA"/>
</dbReference>
<evidence type="ECO:0000256" key="1">
    <source>
        <dbReference type="ARBA" id="ARBA00004651"/>
    </source>
</evidence>
<feature type="transmembrane region" description="Helical" evidence="12">
    <location>
        <begin position="105"/>
        <end position="127"/>
    </location>
</feature>
<feature type="transmembrane region" description="Helical" evidence="12">
    <location>
        <begin position="74"/>
        <end position="93"/>
    </location>
</feature>
<dbReference type="PANTHER" id="PTHR48086">
    <property type="entry name" value="SODIUM/PROLINE SYMPORTER-RELATED"/>
    <property type="match status" value="1"/>
</dbReference>
<evidence type="ECO:0000256" key="12">
    <source>
        <dbReference type="SAM" id="Phobius"/>
    </source>
</evidence>
<evidence type="ECO:0000256" key="10">
    <source>
        <dbReference type="ARBA" id="ARBA00023136"/>
    </source>
</evidence>
<accession>X1H9G1</accession>
<dbReference type="AlphaFoldDB" id="X1H9G1"/>
<keyword evidence="5 12" id="KW-0812">Transmembrane</keyword>
<evidence type="ECO:0000256" key="11">
    <source>
        <dbReference type="ARBA" id="ARBA00023201"/>
    </source>
</evidence>
<evidence type="ECO:0000256" key="4">
    <source>
        <dbReference type="ARBA" id="ARBA00022475"/>
    </source>
</evidence>
<evidence type="ECO:0000256" key="7">
    <source>
        <dbReference type="ARBA" id="ARBA00022989"/>
    </source>
</evidence>
<dbReference type="InterPro" id="IPR038377">
    <property type="entry name" value="Na/Glc_symporter_sf"/>
</dbReference>
<evidence type="ECO:0008006" key="14">
    <source>
        <dbReference type="Google" id="ProtNLM"/>
    </source>
</evidence>
<comment type="caution">
    <text evidence="13">The sequence shown here is derived from an EMBL/GenBank/DDBJ whole genome shotgun (WGS) entry which is preliminary data.</text>
</comment>
<dbReference type="InterPro" id="IPR050277">
    <property type="entry name" value="Sodium:Solute_Symporter"/>
</dbReference>
<dbReference type="Pfam" id="PF00474">
    <property type="entry name" value="SSF"/>
    <property type="match status" value="1"/>
</dbReference>
<gene>
    <name evidence="13" type="ORF">S03H2_46715</name>
</gene>
<evidence type="ECO:0000256" key="9">
    <source>
        <dbReference type="ARBA" id="ARBA00023065"/>
    </source>
</evidence>
<evidence type="ECO:0000256" key="2">
    <source>
        <dbReference type="ARBA" id="ARBA00006434"/>
    </source>
</evidence>
<dbReference type="Gene3D" id="1.20.1730.10">
    <property type="entry name" value="Sodium/glucose cotransporter"/>
    <property type="match status" value="1"/>
</dbReference>
<sequence length="220" mass="23714">MLADWLVIIVYLSILALIGIWAARKIRTASSFFISERNFGKTMMTFFTFGTGTNTDQAVTVVSKTHVSGASGIWYQWLWLFATPFYWLLAPLFRRMRAVTTADYLFVRYGQSVAVLFALVGMAQLSVNIGVTLKASSALITSVTGGAISPAFAIFALTGLFVFYGVLGGLKAAIITDFLQGILTIVLSFMILPFALKAVGGLGGLRAAIDDPSIFSIVAP</sequence>
<dbReference type="PANTHER" id="PTHR48086:SF3">
    <property type="entry name" value="SODIUM_PROLINE SYMPORTER"/>
    <property type="match status" value="1"/>
</dbReference>
<dbReference type="GO" id="GO:0015293">
    <property type="term" value="F:symporter activity"/>
    <property type="evidence" value="ECO:0007669"/>
    <property type="project" value="UniProtKB-KW"/>
</dbReference>
<keyword evidence="8" id="KW-0915">Sodium</keyword>
<keyword evidence="4" id="KW-1003">Cell membrane</keyword>
<feature type="transmembrane region" description="Helical" evidence="12">
    <location>
        <begin position="6"/>
        <end position="23"/>
    </location>
</feature>
<dbReference type="InterPro" id="IPR001734">
    <property type="entry name" value="Na/solute_symporter"/>
</dbReference>
<name>X1H9G1_9ZZZZ</name>
<keyword evidence="6" id="KW-0769">Symport</keyword>
<feature type="transmembrane region" description="Helical" evidence="12">
    <location>
        <begin position="178"/>
        <end position="196"/>
    </location>
</feature>
<evidence type="ECO:0000313" key="13">
    <source>
        <dbReference type="EMBL" id="GAH66017.1"/>
    </source>
</evidence>
<evidence type="ECO:0000256" key="8">
    <source>
        <dbReference type="ARBA" id="ARBA00023053"/>
    </source>
</evidence>
<keyword evidence="11" id="KW-0739">Sodium transport</keyword>
<feature type="non-terminal residue" evidence="13">
    <location>
        <position position="220"/>
    </location>
</feature>
<evidence type="ECO:0000256" key="5">
    <source>
        <dbReference type="ARBA" id="ARBA00022692"/>
    </source>
</evidence>
<organism evidence="13">
    <name type="scientific">marine sediment metagenome</name>
    <dbReference type="NCBI Taxonomy" id="412755"/>
    <lineage>
        <taxon>unclassified sequences</taxon>
        <taxon>metagenomes</taxon>
        <taxon>ecological metagenomes</taxon>
    </lineage>
</organism>
<dbReference type="GO" id="GO:0005886">
    <property type="term" value="C:plasma membrane"/>
    <property type="evidence" value="ECO:0007669"/>
    <property type="project" value="UniProtKB-SubCell"/>
</dbReference>
<comment type="subcellular location">
    <subcellularLocation>
        <location evidence="1">Cell membrane</location>
        <topology evidence="1">Multi-pass membrane protein</topology>
    </subcellularLocation>
</comment>
<keyword evidence="3" id="KW-0813">Transport</keyword>
<dbReference type="GO" id="GO:0006814">
    <property type="term" value="P:sodium ion transport"/>
    <property type="evidence" value="ECO:0007669"/>
    <property type="project" value="UniProtKB-KW"/>
</dbReference>
<keyword evidence="10 12" id="KW-0472">Membrane</keyword>
<protein>
    <recommendedName>
        <fullName evidence="14">Sodium:solute symporter family protein</fullName>
    </recommendedName>
</protein>
<reference evidence="13" key="1">
    <citation type="journal article" date="2014" name="Front. Microbiol.">
        <title>High frequency of phylogenetically diverse reductive dehalogenase-homologous genes in deep subseafloor sedimentary metagenomes.</title>
        <authorList>
            <person name="Kawai M."/>
            <person name="Futagami T."/>
            <person name="Toyoda A."/>
            <person name="Takaki Y."/>
            <person name="Nishi S."/>
            <person name="Hori S."/>
            <person name="Arai W."/>
            <person name="Tsubouchi T."/>
            <person name="Morono Y."/>
            <person name="Uchiyama I."/>
            <person name="Ito T."/>
            <person name="Fujiyama A."/>
            <person name="Inagaki F."/>
            <person name="Takami H."/>
        </authorList>
    </citation>
    <scope>NUCLEOTIDE SEQUENCE</scope>
    <source>
        <strain evidence="13">Expedition CK06-06</strain>
    </source>
</reference>
<proteinExistence type="inferred from homology"/>
<evidence type="ECO:0000256" key="6">
    <source>
        <dbReference type="ARBA" id="ARBA00022847"/>
    </source>
</evidence>
<feature type="transmembrane region" description="Helical" evidence="12">
    <location>
        <begin position="147"/>
        <end position="166"/>
    </location>
</feature>
<dbReference type="PROSITE" id="PS50283">
    <property type="entry name" value="NA_SOLUT_SYMP_3"/>
    <property type="match status" value="1"/>
</dbReference>